<feature type="transmembrane region" description="Helical" evidence="6">
    <location>
        <begin position="102"/>
        <end position="124"/>
    </location>
</feature>
<evidence type="ECO:0000256" key="4">
    <source>
        <dbReference type="ARBA" id="ARBA00022989"/>
    </source>
</evidence>
<accession>A0A3P7PQH4</accession>
<evidence type="ECO:0000256" key="6">
    <source>
        <dbReference type="SAM" id="Phobius"/>
    </source>
</evidence>
<comment type="subcellular location">
    <subcellularLocation>
        <location evidence="1">Membrane</location>
        <topology evidence="1">Multi-pass membrane protein</topology>
    </subcellularLocation>
</comment>
<keyword evidence="4 6" id="KW-1133">Transmembrane helix</keyword>
<organism evidence="7 8">
    <name type="scientific">Dibothriocephalus latus</name>
    <name type="common">Fish tapeworm</name>
    <name type="synonym">Diphyllobothrium latum</name>
    <dbReference type="NCBI Taxonomy" id="60516"/>
    <lineage>
        <taxon>Eukaryota</taxon>
        <taxon>Metazoa</taxon>
        <taxon>Spiralia</taxon>
        <taxon>Lophotrochozoa</taxon>
        <taxon>Platyhelminthes</taxon>
        <taxon>Cestoda</taxon>
        <taxon>Eucestoda</taxon>
        <taxon>Diphyllobothriidea</taxon>
        <taxon>Diphyllobothriidae</taxon>
        <taxon>Dibothriocephalus</taxon>
    </lineage>
</organism>
<keyword evidence="5 6" id="KW-0472">Membrane</keyword>
<keyword evidence="8" id="KW-1185">Reference proteome</keyword>
<dbReference type="GO" id="GO:0006879">
    <property type="term" value="P:intracellular iron ion homeostasis"/>
    <property type="evidence" value="ECO:0007669"/>
    <property type="project" value="TreeGrafter"/>
</dbReference>
<evidence type="ECO:0008006" key="9">
    <source>
        <dbReference type="Google" id="ProtNLM"/>
    </source>
</evidence>
<dbReference type="PANTHER" id="PTHR24221">
    <property type="entry name" value="ATP-BINDING CASSETTE SUB-FAMILY B"/>
    <property type="match status" value="1"/>
</dbReference>
<dbReference type="GO" id="GO:0042626">
    <property type="term" value="F:ATPase-coupled transmembrane transporter activity"/>
    <property type="evidence" value="ECO:0007669"/>
    <property type="project" value="TreeGrafter"/>
</dbReference>
<gene>
    <name evidence="7" type="ORF">DILT_LOCUS13970</name>
</gene>
<evidence type="ECO:0000256" key="3">
    <source>
        <dbReference type="ARBA" id="ARBA00022692"/>
    </source>
</evidence>
<proteinExistence type="predicted"/>
<sequence length="136" mass="14858">MVLVNGLLFQLSVPLNFLGSVYREIRQSLIDMSTMFRLMEVKPSVQSLPGAPQLIVDKSTASLEFRDVCFTYLKDAGSRKLLADNLSFKDIREVDLASLRKAIAVIPQVGVACLVASVVFALIFNKPAVAANMPSP</sequence>
<dbReference type="PANTHER" id="PTHR24221:SF402">
    <property type="entry name" value="IRON-SULFUR CLUSTERS TRANSPORTER ABCB7, MITOCHONDRIAL"/>
    <property type="match status" value="1"/>
</dbReference>
<dbReference type="GO" id="GO:0005743">
    <property type="term" value="C:mitochondrial inner membrane"/>
    <property type="evidence" value="ECO:0007669"/>
    <property type="project" value="TreeGrafter"/>
</dbReference>
<dbReference type="GO" id="GO:0005524">
    <property type="term" value="F:ATP binding"/>
    <property type="evidence" value="ECO:0007669"/>
    <property type="project" value="InterPro"/>
</dbReference>
<reference evidence="7 8" key="1">
    <citation type="submission" date="2018-11" db="EMBL/GenBank/DDBJ databases">
        <authorList>
            <consortium name="Pathogen Informatics"/>
        </authorList>
    </citation>
    <scope>NUCLEOTIDE SEQUENCE [LARGE SCALE GENOMIC DNA]</scope>
</reference>
<keyword evidence="2" id="KW-0813">Transport</keyword>
<protein>
    <recommendedName>
        <fullName evidence="9">ABC transmembrane type-1 domain-containing protein</fullName>
    </recommendedName>
</protein>
<name>A0A3P7PQH4_DIBLA</name>
<dbReference type="AlphaFoldDB" id="A0A3P7PQH4"/>
<evidence type="ECO:0000256" key="2">
    <source>
        <dbReference type="ARBA" id="ARBA00022448"/>
    </source>
</evidence>
<dbReference type="EMBL" id="UYRU01072288">
    <property type="protein sequence ID" value="VDN22072.1"/>
    <property type="molecule type" value="Genomic_DNA"/>
</dbReference>
<dbReference type="InterPro" id="IPR036640">
    <property type="entry name" value="ABC1_TM_sf"/>
</dbReference>
<evidence type="ECO:0000313" key="8">
    <source>
        <dbReference type="Proteomes" id="UP000281553"/>
    </source>
</evidence>
<dbReference type="Gene3D" id="1.20.1560.10">
    <property type="entry name" value="ABC transporter type 1, transmembrane domain"/>
    <property type="match status" value="1"/>
</dbReference>
<dbReference type="Proteomes" id="UP000281553">
    <property type="component" value="Unassembled WGS sequence"/>
</dbReference>
<dbReference type="InterPro" id="IPR039421">
    <property type="entry name" value="Type_1_exporter"/>
</dbReference>
<keyword evidence="3 6" id="KW-0812">Transmembrane</keyword>
<evidence type="ECO:0000313" key="7">
    <source>
        <dbReference type="EMBL" id="VDN22072.1"/>
    </source>
</evidence>
<dbReference type="OrthoDB" id="6500128at2759"/>
<evidence type="ECO:0000256" key="1">
    <source>
        <dbReference type="ARBA" id="ARBA00004141"/>
    </source>
</evidence>
<evidence type="ECO:0000256" key="5">
    <source>
        <dbReference type="ARBA" id="ARBA00023136"/>
    </source>
</evidence>